<dbReference type="RefSeq" id="WP_119016195.1">
    <property type="nucleotide sequence ID" value="NZ_QXEV01000009.1"/>
</dbReference>
<gene>
    <name evidence="3" type="ORF">EI71_01048</name>
</gene>
<dbReference type="EMBL" id="QXEV01000009">
    <property type="protein sequence ID" value="RIA75875.1"/>
    <property type="molecule type" value="Genomic_DNA"/>
</dbReference>
<keyword evidence="4" id="KW-1185">Reference proteome</keyword>
<dbReference type="SUPFAM" id="SSF82649">
    <property type="entry name" value="SufE/NifU"/>
    <property type="match status" value="1"/>
</dbReference>
<name>A0A397RUR4_9MOLU</name>
<comment type="caution">
    <text evidence="3">The sequence shown here is derived from an EMBL/GenBank/DDBJ whole genome shotgun (WGS) entry which is preliminary data.</text>
</comment>
<evidence type="ECO:0000256" key="1">
    <source>
        <dbReference type="ARBA" id="ARBA00006420"/>
    </source>
</evidence>
<feature type="domain" description="NIF system FeS cluster assembly NifU N-terminal" evidence="2">
    <location>
        <begin position="7"/>
        <end position="126"/>
    </location>
</feature>
<accession>A0A397RUR4</accession>
<dbReference type="InterPro" id="IPR002871">
    <property type="entry name" value="NIF_FeS_clus_asmbl_NifU_N"/>
</dbReference>
<protein>
    <submittedName>
        <fullName evidence="3">Nitrogen fixation NifU-like protein</fullName>
    </submittedName>
</protein>
<dbReference type="PANTHER" id="PTHR10093">
    <property type="entry name" value="IRON-SULFUR CLUSTER ASSEMBLY ENZYME NIFU HOMOLOG"/>
    <property type="match status" value="1"/>
</dbReference>
<evidence type="ECO:0000313" key="3">
    <source>
        <dbReference type="EMBL" id="RIA75875.1"/>
    </source>
</evidence>
<dbReference type="AlphaFoldDB" id="A0A397RUR4"/>
<dbReference type="CDD" id="cd06664">
    <property type="entry name" value="IscU_like"/>
    <property type="match status" value="1"/>
</dbReference>
<evidence type="ECO:0000259" key="2">
    <source>
        <dbReference type="Pfam" id="PF01592"/>
    </source>
</evidence>
<sequence length="147" mass="16515">MDLNTLYRTVIMDNYKNPKNKGLKKTDDYHFVHLNNPSCGDDMNVEIKIEDGVVKEVYHDGHGCSICCSSASVMSETITGHKVEEALALCQDFFDMVKGEEPKYEEELGEAIAYMGVRDFPARIKCATLSWKAVEQAINEVTKDGNK</sequence>
<dbReference type="FunFam" id="3.90.1010.10:FF:000002">
    <property type="entry name" value="Iron-sulfur cluster assembly scaffold protein NifU"/>
    <property type="match status" value="1"/>
</dbReference>
<dbReference type="Pfam" id="PF01592">
    <property type="entry name" value="NifU_N"/>
    <property type="match status" value="1"/>
</dbReference>
<dbReference type="NCBIfam" id="TIGR01994">
    <property type="entry name" value="SUF_scaf_2"/>
    <property type="match status" value="1"/>
</dbReference>
<dbReference type="FunCoup" id="A0A397RUR4">
    <property type="interactions" value="255"/>
</dbReference>
<comment type="similarity">
    <text evidence="1">Belongs to the NifU family.</text>
</comment>
<dbReference type="OrthoDB" id="9804157at2"/>
<evidence type="ECO:0000313" key="4">
    <source>
        <dbReference type="Proteomes" id="UP000266506"/>
    </source>
</evidence>
<organism evidence="3 4">
    <name type="scientific">Anaeroplasma bactoclasticum</name>
    <dbReference type="NCBI Taxonomy" id="2088"/>
    <lineage>
        <taxon>Bacteria</taxon>
        <taxon>Bacillati</taxon>
        <taxon>Mycoplasmatota</taxon>
        <taxon>Mollicutes</taxon>
        <taxon>Anaeroplasmatales</taxon>
        <taxon>Anaeroplasmataceae</taxon>
        <taxon>Anaeroplasma</taxon>
    </lineage>
</organism>
<dbReference type="GO" id="GO:0005506">
    <property type="term" value="F:iron ion binding"/>
    <property type="evidence" value="ECO:0007669"/>
    <property type="project" value="InterPro"/>
</dbReference>
<dbReference type="InParanoid" id="A0A397RUR4"/>
<reference evidence="3 4" key="1">
    <citation type="submission" date="2018-08" db="EMBL/GenBank/DDBJ databases">
        <title>Genomic Encyclopedia of Archaeal and Bacterial Type Strains, Phase II (KMG-II): from individual species to whole genera.</title>
        <authorList>
            <person name="Goeker M."/>
        </authorList>
    </citation>
    <scope>NUCLEOTIDE SEQUENCE [LARGE SCALE GENOMIC DNA]</scope>
    <source>
        <strain evidence="3 4">ATCC 27112</strain>
    </source>
</reference>
<dbReference type="Proteomes" id="UP000266506">
    <property type="component" value="Unassembled WGS sequence"/>
</dbReference>
<dbReference type="GO" id="GO:0051536">
    <property type="term" value="F:iron-sulfur cluster binding"/>
    <property type="evidence" value="ECO:0007669"/>
    <property type="project" value="InterPro"/>
</dbReference>
<proteinExistence type="inferred from homology"/>
<dbReference type="Gene3D" id="3.90.1010.10">
    <property type="match status" value="1"/>
</dbReference>
<dbReference type="GO" id="GO:0016226">
    <property type="term" value="P:iron-sulfur cluster assembly"/>
    <property type="evidence" value="ECO:0007669"/>
    <property type="project" value="InterPro"/>
</dbReference>